<sequence>MLESYSRAWCEIDLDAIAHNVEEIQKLVGHTKIMGIVKANAYGHGALACAQALTRCGIEIFGVSSIDEAIELREGGIEADILILGYTPPRHFDKLAEYGLIQSLVSCAYAKKLEQYGEANDVVFRAHAKIDTGMNRTGIVYQPDHKHFDELKDVYRLDHVRVEGIFSHFPVSDDLGEDALSFTKRQIALFDEAVERLRAEGIDPGARHIQNSYGILNYHDLGYDYCRPGLLYMGVTSDDAIEINSAPDFIPILSVWANVSVVKWLKPGETVSYGRHFKAEKPTKIATISIGYADGLPRLVSNQGVQVLVHGVPCPLVGNVCMDQCMVDVTAVENVQEGDVVCLVGEQNGHKMTIDRLSRLAHTINNETLSQIAARMPRLKKREQ</sequence>
<keyword evidence="1" id="KW-0413">Isomerase</keyword>
<evidence type="ECO:0000313" key="2">
    <source>
        <dbReference type="Proteomes" id="UP000308836"/>
    </source>
</evidence>
<accession>A0AC61R745</accession>
<dbReference type="EMBL" id="SRYG01000013">
    <property type="protein sequence ID" value="TGY65797.1"/>
    <property type="molecule type" value="Genomic_DNA"/>
</dbReference>
<dbReference type="EC" id="5.1.1.1" evidence="1"/>
<dbReference type="Proteomes" id="UP000308836">
    <property type="component" value="Unassembled WGS sequence"/>
</dbReference>
<reference evidence="1" key="1">
    <citation type="submission" date="2019-04" db="EMBL/GenBank/DDBJ databases">
        <title>Microbes associate with the intestines of laboratory mice.</title>
        <authorList>
            <person name="Navarre W."/>
            <person name="Wong E."/>
            <person name="Huang K."/>
            <person name="Tropini C."/>
            <person name="Ng K."/>
            <person name="Yu B."/>
        </authorList>
    </citation>
    <scope>NUCLEOTIDE SEQUENCE</scope>
    <source>
        <strain evidence="1">NM09_H32</strain>
    </source>
</reference>
<proteinExistence type="predicted"/>
<gene>
    <name evidence="1" type="primary">alr</name>
    <name evidence="1" type="ORF">E5336_07385</name>
</gene>
<protein>
    <submittedName>
        <fullName evidence="1">Alanine racemase</fullName>
        <ecNumber evidence="1">5.1.1.1</ecNumber>
    </submittedName>
</protein>
<organism evidence="1 2">
    <name type="scientific">Dubosiella muris</name>
    <dbReference type="NCBI Taxonomy" id="3038133"/>
    <lineage>
        <taxon>Bacteria</taxon>
        <taxon>Bacillati</taxon>
        <taxon>Bacillota</taxon>
        <taxon>Erysipelotrichia</taxon>
        <taxon>Erysipelotrichales</taxon>
        <taxon>Erysipelotrichaceae</taxon>
        <taxon>Dubosiella</taxon>
    </lineage>
</organism>
<keyword evidence="2" id="KW-1185">Reference proteome</keyword>
<name>A0AC61R745_9FIRM</name>
<comment type="caution">
    <text evidence="1">The sequence shown here is derived from an EMBL/GenBank/DDBJ whole genome shotgun (WGS) entry which is preliminary data.</text>
</comment>
<evidence type="ECO:0000313" key="1">
    <source>
        <dbReference type="EMBL" id="TGY65797.1"/>
    </source>
</evidence>